<proteinExistence type="predicted"/>
<protein>
    <submittedName>
        <fullName evidence="1">Uncharacterized protein</fullName>
    </submittedName>
</protein>
<dbReference type="Proteomes" id="UP001633002">
    <property type="component" value="Unassembled WGS sequence"/>
</dbReference>
<dbReference type="EMBL" id="JBJQOH010000006">
    <property type="protein sequence ID" value="KAL3685468.1"/>
    <property type="molecule type" value="Genomic_DNA"/>
</dbReference>
<dbReference type="SUPFAM" id="SSF51197">
    <property type="entry name" value="Clavaminate synthase-like"/>
    <property type="match status" value="1"/>
</dbReference>
<name>A0ABD3H252_9MARC</name>
<dbReference type="Gene3D" id="2.60.120.620">
    <property type="entry name" value="q2cbj1_9rhob like domain"/>
    <property type="match status" value="1"/>
</dbReference>
<organism evidence="1 2">
    <name type="scientific">Riccia sorocarpa</name>
    <dbReference type="NCBI Taxonomy" id="122646"/>
    <lineage>
        <taxon>Eukaryota</taxon>
        <taxon>Viridiplantae</taxon>
        <taxon>Streptophyta</taxon>
        <taxon>Embryophyta</taxon>
        <taxon>Marchantiophyta</taxon>
        <taxon>Marchantiopsida</taxon>
        <taxon>Marchantiidae</taxon>
        <taxon>Marchantiales</taxon>
        <taxon>Ricciaceae</taxon>
        <taxon>Riccia</taxon>
    </lineage>
</organism>
<evidence type="ECO:0000313" key="1">
    <source>
        <dbReference type="EMBL" id="KAL3685468.1"/>
    </source>
</evidence>
<gene>
    <name evidence="1" type="ORF">R1sor_003490</name>
</gene>
<dbReference type="AlphaFoldDB" id="A0ABD3H252"/>
<comment type="caution">
    <text evidence="1">The sequence shown here is derived from an EMBL/GenBank/DDBJ whole genome shotgun (WGS) entry which is preliminary data.</text>
</comment>
<reference evidence="1 2" key="1">
    <citation type="submission" date="2024-09" db="EMBL/GenBank/DDBJ databases">
        <title>Chromosome-scale assembly of Riccia sorocarpa.</title>
        <authorList>
            <person name="Paukszto L."/>
        </authorList>
    </citation>
    <scope>NUCLEOTIDE SEQUENCE [LARGE SCALE GENOMIC DNA]</scope>
    <source>
        <strain evidence="1">LP-2024</strain>
        <tissue evidence="1">Aerial parts of the thallus</tissue>
    </source>
</reference>
<evidence type="ECO:0000313" key="2">
    <source>
        <dbReference type="Proteomes" id="UP001633002"/>
    </source>
</evidence>
<sequence>MADLPPAPDIDSMSDKVELLSWDLVPGDCLVHQSFSVHGAPGISSIASRRRAYVTRWVGVDVRWDPRPGEQLDLYISRAFHQGSMLCKDLYDLKRFDEDGKLTIAMEAMRLRSKQQVPSYLAKFIAQKKKSSSKKNQKLSFSGHLQASKEELLDMVVDFRE</sequence>
<accession>A0ABD3H252</accession>
<keyword evidence="2" id="KW-1185">Reference proteome</keyword>